<proteinExistence type="predicted"/>
<accession>A0A2P2NNQ7</accession>
<organism evidence="1">
    <name type="scientific">Rhizophora mucronata</name>
    <name type="common">Asiatic mangrove</name>
    <dbReference type="NCBI Taxonomy" id="61149"/>
    <lineage>
        <taxon>Eukaryota</taxon>
        <taxon>Viridiplantae</taxon>
        <taxon>Streptophyta</taxon>
        <taxon>Embryophyta</taxon>
        <taxon>Tracheophyta</taxon>
        <taxon>Spermatophyta</taxon>
        <taxon>Magnoliopsida</taxon>
        <taxon>eudicotyledons</taxon>
        <taxon>Gunneridae</taxon>
        <taxon>Pentapetalae</taxon>
        <taxon>rosids</taxon>
        <taxon>fabids</taxon>
        <taxon>Malpighiales</taxon>
        <taxon>Rhizophoraceae</taxon>
        <taxon>Rhizophora</taxon>
    </lineage>
</organism>
<protein>
    <submittedName>
        <fullName evidence="1">Uncharacterized protein</fullName>
    </submittedName>
</protein>
<sequence length="48" mass="5623">MSILQHFHPKEINHLRCFLLTWQGNVISNTCSDGNCIDISTRTFCKYH</sequence>
<dbReference type="AlphaFoldDB" id="A0A2P2NNQ7"/>
<evidence type="ECO:0000313" key="1">
    <source>
        <dbReference type="EMBL" id="MBX44116.1"/>
    </source>
</evidence>
<dbReference type="EMBL" id="GGEC01063632">
    <property type="protein sequence ID" value="MBX44116.1"/>
    <property type="molecule type" value="Transcribed_RNA"/>
</dbReference>
<name>A0A2P2NNQ7_RHIMU</name>
<reference evidence="1" key="1">
    <citation type="submission" date="2018-02" db="EMBL/GenBank/DDBJ databases">
        <title>Rhizophora mucronata_Transcriptome.</title>
        <authorList>
            <person name="Meera S.P."/>
            <person name="Sreeshan A."/>
            <person name="Augustine A."/>
        </authorList>
    </citation>
    <scope>NUCLEOTIDE SEQUENCE</scope>
    <source>
        <tissue evidence="1">Leaf</tissue>
    </source>
</reference>